<dbReference type="Pfam" id="PF00072">
    <property type="entry name" value="Response_reg"/>
    <property type="match status" value="1"/>
</dbReference>
<feature type="domain" description="Response regulatory" evidence="2">
    <location>
        <begin position="2"/>
        <end position="118"/>
    </location>
</feature>
<dbReference type="AlphaFoldDB" id="A0A7X9P1G1"/>
<dbReference type="InterPro" id="IPR011006">
    <property type="entry name" value="CheY-like_superfamily"/>
</dbReference>
<dbReference type="RefSeq" id="WP_169655820.1">
    <property type="nucleotide sequence ID" value="NZ_JABANE010000011.1"/>
</dbReference>
<gene>
    <name evidence="3" type="ORF">HHU12_05850</name>
</gene>
<keyword evidence="1" id="KW-0597">Phosphoprotein</keyword>
<evidence type="ECO:0000313" key="4">
    <source>
        <dbReference type="Proteomes" id="UP000576082"/>
    </source>
</evidence>
<evidence type="ECO:0000256" key="1">
    <source>
        <dbReference type="PROSITE-ProRule" id="PRU00169"/>
    </source>
</evidence>
<evidence type="ECO:0000313" key="3">
    <source>
        <dbReference type="EMBL" id="NME67483.1"/>
    </source>
</evidence>
<feature type="modified residue" description="4-aspartylphosphate" evidence="1">
    <location>
        <position position="56"/>
    </location>
</feature>
<dbReference type="Proteomes" id="UP000576082">
    <property type="component" value="Unassembled WGS sequence"/>
</dbReference>
<dbReference type="PANTHER" id="PTHR44520:SF2">
    <property type="entry name" value="RESPONSE REGULATOR RCP1"/>
    <property type="match status" value="1"/>
</dbReference>
<reference evidence="3 4" key="1">
    <citation type="submission" date="2020-04" db="EMBL/GenBank/DDBJ databases">
        <title>Flammeovirga sp. SR4, a novel species isolated from seawater.</title>
        <authorList>
            <person name="Wang X."/>
        </authorList>
    </citation>
    <scope>NUCLEOTIDE SEQUENCE [LARGE SCALE GENOMIC DNA]</scope>
    <source>
        <strain evidence="3 4">ATCC 23126</strain>
    </source>
</reference>
<dbReference type="EMBL" id="JABANE010000011">
    <property type="protein sequence ID" value="NME67483.1"/>
    <property type="molecule type" value="Genomic_DNA"/>
</dbReference>
<organism evidence="3 4">
    <name type="scientific">Flammeovirga aprica JL-4</name>
    <dbReference type="NCBI Taxonomy" id="694437"/>
    <lineage>
        <taxon>Bacteria</taxon>
        <taxon>Pseudomonadati</taxon>
        <taxon>Bacteroidota</taxon>
        <taxon>Cytophagia</taxon>
        <taxon>Cytophagales</taxon>
        <taxon>Flammeovirgaceae</taxon>
        <taxon>Flammeovirga</taxon>
    </lineage>
</organism>
<name>A0A7X9P1G1_9BACT</name>
<dbReference type="Gene3D" id="3.40.50.2300">
    <property type="match status" value="1"/>
</dbReference>
<proteinExistence type="predicted"/>
<dbReference type="SMART" id="SM00448">
    <property type="entry name" value="REC"/>
    <property type="match status" value="1"/>
</dbReference>
<dbReference type="SUPFAM" id="SSF52172">
    <property type="entry name" value="CheY-like"/>
    <property type="match status" value="1"/>
</dbReference>
<dbReference type="InterPro" id="IPR001789">
    <property type="entry name" value="Sig_transdc_resp-reg_receiver"/>
</dbReference>
<dbReference type="PANTHER" id="PTHR44520">
    <property type="entry name" value="RESPONSE REGULATOR RCP1-RELATED"/>
    <property type="match status" value="1"/>
</dbReference>
<evidence type="ECO:0000259" key="2">
    <source>
        <dbReference type="PROSITE" id="PS50110"/>
    </source>
</evidence>
<dbReference type="PROSITE" id="PS50110">
    <property type="entry name" value="RESPONSE_REGULATORY"/>
    <property type="match status" value="1"/>
</dbReference>
<accession>A0A7X9P1G1</accession>
<keyword evidence="4" id="KW-1185">Reference proteome</keyword>
<dbReference type="GO" id="GO:0000160">
    <property type="term" value="P:phosphorelay signal transduction system"/>
    <property type="evidence" value="ECO:0007669"/>
    <property type="project" value="InterPro"/>
</dbReference>
<protein>
    <submittedName>
        <fullName evidence="3">Response regulator</fullName>
    </submittedName>
</protein>
<dbReference type="InterPro" id="IPR052893">
    <property type="entry name" value="TCS_response_regulator"/>
</dbReference>
<sequence>MNILLIDDDEASNAYTEIILNRSGLLSNLNVFRNGEKALDFMLEGADQQIDLILLDINMPVMSGHEFLEELEKCPQNVPVVILSTSIIEEDEQEALKHPFVKGYLNKPISFEKLQNLI</sequence>
<comment type="caution">
    <text evidence="3">The sequence shown here is derived from an EMBL/GenBank/DDBJ whole genome shotgun (WGS) entry which is preliminary data.</text>
</comment>